<evidence type="ECO:0000256" key="4">
    <source>
        <dbReference type="ARBA" id="ARBA00022842"/>
    </source>
</evidence>
<dbReference type="Pfam" id="PF02581">
    <property type="entry name" value="TMP-TENI"/>
    <property type="match status" value="1"/>
</dbReference>
<name>A0A1F5VTX9_9BACT</name>
<feature type="binding site" evidence="9">
    <location>
        <position position="162"/>
    </location>
    <ligand>
        <name>2-[(2R,5Z)-2-carboxy-4-methylthiazol-5(2H)-ylidene]ethyl phosphate</name>
        <dbReference type="ChEBI" id="CHEBI:62899"/>
    </ligand>
</feature>
<evidence type="ECO:0000256" key="10">
    <source>
        <dbReference type="RuleBase" id="RU003826"/>
    </source>
</evidence>
<dbReference type="InterPro" id="IPR034291">
    <property type="entry name" value="TMP_synthase"/>
</dbReference>
<dbReference type="InterPro" id="IPR022998">
    <property type="entry name" value="ThiamineP_synth_TenI"/>
</dbReference>
<dbReference type="InterPro" id="IPR036206">
    <property type="entry name" value="ThiamineP_synth_sf"/>
</dbReference>
<dbReference type="GO" id="GO:0005737">
    <property type="term" value="C:cytoplasm"/>
    <property type="evidence" value="ECO:0007669"/>
    <property type="project" value="TreeGrafter"/>
</dbReference>
<proteinExistence type="inferred from homology"/>
<dbReference type="GO" id="GO:0000287">
    <property type="term" value="F:magnesium ion binding"/>
    <property type="evidence" value="ECO:0007669"/>
    <property type="project" value="UniProtKB-UniRule"/>
</dbReference>
<dbReference type="SUPFAM" id="SSF51391">
    <property type="entry name" value="Thiamin phosphate synthase"/>
    <property type="match status" value="1"/>
</dbReference>
<dbReference type="Gene3D" id="3.20.20.70">
    <property type="entry name" value="Aldolase class I"/>
    <property type="match status" value="1"/>
</dbReference>
<dbReference type="GO" id="GO:0009229">
    <property type="term" value="P:thiamine diphosphate biosynthetic process"/>
    <property type="evidence" value="ECO:0007669"/>
    <property type="project" value="UniProtKB-UniRule"/>
</dbReference>
<feature type="domain" description="Thiamine phosphate synthase/TenI" evidence="12">
    <location>
        <begin position="6"/>
        <end position="185"/>
    </location>
</feature>
<evidence type="ECO:0000256" key="8">
    <source>
        <dbReference type="ARBA" id="ARBA00047883"/>
    </source>
</evidence>
<feature type="binding site" evidence="9">
    <location>
        <position position="134"/>
    </location>
    <ligand>
        <name>4-amino-2-methyl-5-(diphosphooxymethyl)pyrimidine</name>
        <dbReference type="ChEBI" id="CHEBI:57841"/>
    </ligand>
</feature>
<dbReference type="PANTHER" id="PTHR20857:SF23">
    <property type="entry name" value="THIAMINE BIOSYNTHETIC BIFUNCTIONAL ENZYME"/>
    <property type="match status" value="1"/>
</dbReference>
<sequence>MKCTGLYVITDSTMAGMSHSSIVKESIKGGARIIQVRDKEMADGQLLQEMRQSIKELSDHHMLIVNDRVDVGFLAGAKGIHLGQDDLPVSEVRCLLGNEAIIGISTHNIKQFEQALGEDVDYIAIGPIYDTATKISSNKPLGLEYVTTLRAMTDKPLVAIGGITLERASKLWKEGIDAVAVVSDIMKSVDISGKIAEYIQLFTDHCSLTTL</sequence>
<dbReference type="AlphaFoldDB" id="A0A1F5VTX9"/>
<reference evidence="13 14" key="1">
    <citation type="journal article" date="2016" name="Nat. Commun.">
        <title>Thousands of microbial genomes shed light on interconnected biogeochemical processes in an aquifer system.</title>
        <authorList>
            <person name="Anantharaman K."/>
            <person name="Brown C.T."/>
            <person name="Hug L.A."/>
            <person name="Sharon I."/>
            <person name="Castelle C.J."/>
            <person name="Probst A.J."/>
            <person name="Thomas B.C."/>
            <person name="Singh A."/>
            <person name="Wilkins M.J."/>
            <person name="Karaoz U."/>
            <person name="Brodie E.L."/>
            <person name="Williams K.H."/>
            <person name="Hubbard S.S."/>
            <person name="Banfield J.F."/>
        </authorList>
    </citation>
    <scope>NUCLEOTIDE SEQUENCE [LARGE SCALE GENOMIC DNA]</scope>
</reference>
<accession>A0A1F5VTX9</accession>
<comment type="catalytic activity">
    <reaction evidence="8 9 10">
        <text>2-[(2R,5Z)-2-carboxy-4-methylthiazol-5(2H)-ylidene]ethyl phosphate + 4-amino-2-methyl-5-(diphosphooxymethyl)pyrimidine + 2 H(+) = thiamine phosphate + CO2 + diphosphate</text>
        <dbReference type="Rhea" id="RHEA:47844"/>
        <dbReference type="ChEBI" id="CHEBI:15378"/>
        <dbReference type="ChEBI" id="CHEBI:16526"/>
        <dbReference type="ChEBI" id="CHEBI:33019"/>
        <dbReference type="ChEBI" id="CHEBI:37575"/>
        <dbReference type="ChEBI" id="CHEBI:57841"/>
        <dbReference type="ChEBI" id="CHEBI:62899"/>
        <dbReference type="EC" id="2.5.1.3"/>
    </reaction>
</comment>
<dbReference type="NCBIfam" id="TIGR00693">
    <property type="entry name" value="thiE"/>
    <property type="match status" value="1"/>
</dbReference>
<dbReference type="STRING" id="1817863.A2Y62_04410"/>
<dbReference type="Proteomes" id="UP000178943">
    <property type="component" value="Unassembled WGS sequence"/>
</dbReference>
<dbReference type="CDD" id="cd00564">
    <property type="entry name" value="TMP_TenI"/>
    <property type="match status" value="1"/>
</dbReference>
<keyword evidence="5 9" id="KW-0784">Thiamine biosynthesis</keyword>
<organism evidence="13 14">
    <name type="scientific">Candidatus Fischerbacteria bacterium RBG_13_37_8</name>
    <dbReference type="NCBI Taxonomy" id="1817863"/>
    <lineage>
        <taxon>Bacteria</taxon>
        <taxon>Candidatus Fischeribacteriota</taxon>
    </lineage>
</organism>
<keyword evidence="2 9" id="KW-0808">Transferase</keyword>
<evidence type="ECO:0000259" key="12">
    <source>
        <dbReference type="Pfam" id="PF02581"/>
    </source>
</evidence>
<feature type="binding site" evidence="9">
    <location>
        <position position="67"/>
    </location>
    <ligand>
        <name>Mg(2+)</name>
        <dbReference type="ChEBI" id="CHEBI:18420"/>
    </ligand>
</feature>
<feature type="binding site" evidence="9">
    <location>
        <position position="86"/>
    </location>
    <ligand>
        <name>Mg(2+)</name>
        <dbReference type="ChEBI" id="CHEBI:18420"/>
    </ligand>
</feature>
<feature type="binding site" evidence="9">
    <location>
        <begin position="35"/>
        <end position="39"/>
    </location>
    <ligand>
        <name>4-amino-2-methyl-5-(diphosphooxymethyl)pyrimidine</name>
        <dbReference type="ChEBI" id="CHEBI:57841"/>
    </ligand>
</feature>
<comment type="catalytic activity">
    <reaction evidence="7 9 10">
        <text>2-(2-carboxy-4-methylthiazol-5-yl)ethyl phosphate + 4-amino-2-methyl-5-(diphosphooxymethyl)pyrimidine + 2 H(+) = thiamine phosphate + CO2 + diphosphate</text>
        <dbReference type="Rhea" id="RHEA:47848"/>
        <dbReference type="ChEBI" id="CHEBI:15378"/>
        <dbReference type="ChEBI" id="CHEBI:16526"/>
        <dbReference type="ChEBI" id="CHEBI:33019"/>
        <dbReference type="ChEBI" id="CHEBI:37575"/>
        <dbReference type="ChEBI" id="CHEBI:57841"/>
        <dbReference type="ChEBI" id="CHEBI:62890"/>
        <dbReference type="EC" id="2.5.1.3"/>
    </reaction>
</comment>
<evidence type="ECO:0000256" key="2">
    <source>
        <dbReference type="ARBA" id="ARBA00022679"/>
    </source>
</evidence>
<feature type="binding site" evidence="9">
    <location>
        <begin position="131"/>
        <end position="133"/>
    </location>
    <ligand>
        <name>2-[(2R,5Z)-2-carboxy-4-methylthiazol-5(2H)-ylidene]ethyl phosphate</name>
        <dbReference type="ChEBI" id="CHEBI:62899"/>
    </ligand>
</feature>
<evidence type="ECO:0000256" key="3">
    <source>
        <dbReference type="ARBA" id="ARBA00022723"/>
    </source>
</evidence>
<comment type="pathway">
    <text evidence="1 9 11">Cofactor biosynthesis; thiamine diphosphate biosynthesis; thiamine phosphate from 4-amino-2-methyl-5-diphosphomethylpyrimidine and 4-methyl-5-(2-phosphoethyl)-thiazole: step 1/1.</text>
</comment>
<comment type="caution">
    <text evidence="13">The sequence shown here is derived from an EMBL/GenBank/DDBJ whole genome shotgun (WGS) entry which is preliminary data.</text>
</comment>
<dbReference type="EMBL" id="MFGW01000077">
    <property type="protein sequence ID" value="OGF66912.1"/>
    <property type="molecule type" value="Genomic_DNA"/>
</dbReference>
<comment type="similarity">
    <text evidence="9 10">Belongs to the thiamine-phosphate synthase family.</text>
</comment>
<dbReference type="PANTHER" id="PTHR20857">
    <property type="entry name" value="THIAMINE-PHOSPHATE PYROPHOSPHORYLASE"/>
    <property type="match status" value="1"/>
</dbReference>
<comment type="catalytic activity">
    <reaction evidence="6 9 10">
        <text>4-methyl-5-(2-phosphooxyethyl)-thiazole + 4-amino-2-methyl-5-(diphosphooxymethyl)pyrimidine + H(+) = thiamine phosphate + diphosphate</text>
        <dbReference type="Rhea" id="RHEA:22328"/>
        <dbReference type="ChEBI" id="CHEBI:15378"/>
        <dbReference type="ChEBI" id="CHEBI:33019"/>
        <dbReference type="ChEBI" id="CHEBI:37575"/>
        <dbReference type="ChEBI" id="CHEBI:57841"/>
        <dbReference type="ChEBI" id="CHEBI:58296"/>
        <dbReference type="EC" id="2.5.1.3"/>
    </reaction>
</comment>
<evidence type="ECO:0000256" key="1">
    <source>
        <dbReference type="ARBA" id="ARBA00005165"/>
    </source>
</evidence>
<evidence type="ECO:0000256" key="9">
    <source>
        <dbReference type="HAMAP-Rule" id="MF_00097"/>
    </source>
</evidence>
<feature type="binding site" evidence="9">
    <location>
        <position position="66"/>
    </location>
    <ligand>
        <name>4-amino-2-methyl-5-(diphosphooxymethyl)pyrimidine</name>
        <dbReference type="ChEBI" id="CHEBI:57841"/>
    </ligand>
</feature>
<evidence type="ECO:0000256" key="11">
    <source>
        <dbReference type="RuleBase" id="RU004253"/>
    </source>
</evidence>
<dbReference type="HAMAP" id="MF_00097">
    <property type="entry name" value="TMP_synthase"/>
    <property type="match status" value="1"/>
</dbReference>
<evidence type="ECO:0000256" key="6">
    <source>
        <dbReference type="ARBA" id="ARBA00047334"/>
    </source>
</evidence>
<evidence type="ECO:0000313" key="14">
    <source>
        <dbReference type="Proteomes" id="UP000178943"/>
    </source>
</evidence>
<protein>
    <recommendedName>
        <fullName evidence="9">Thiamine-phosphate synthase</fullName>
        <shortName evidence="9">TP synthase</shortName>
        <shortName evidence="9">TPS</shortName>
        <ecNumber evidence="9">2.5.1.3</ecNumber>
    </recommendedName>
    <alternativeName>
        <fullName evidence="9">Thiamine-phosphate pyrophosphorylase</fullName>
        <shortName evidence="9">TMP pyrophosphorylase</shortName>
        <shortName evidence="9">TMP-PPase</shortName>
    </alternativeName>
</protein>
<dbReference type="GO" id="GO:0004789">
    <property type="term" value="F:thiamine-phosphate diphosphorylase activity"/>
    <property type="evidence" value="ECO:0007669"/>
    <property type="project" value="UniProtKB-UniRule"/>
</dbReference>
<dbReference type="GO" id="GO:0009228">
    <property type="term" value="P:thiamine biosynthetic process"/>
    <property type="evidence" value="ECO:0007669"/>
    <property type="project" value="UniProtKB-KW"/>
</dbReference>
<keyword evidence="3 9" id="KW-0479">Metal-binding</keyword>
<dbReference type="EC" id="2.5.1.3" evidence="9"/>
<gene>
    <name evidence="9" type="primary">thiE</name>
    <name evidence="13" type="ORF">A2Y62_04410</name>
</gene>
<feature type="binding site" evidence="9">
    <location>
        <position position="105"/>
    </location>
    <ligand>
        <name>4-amino-2-methyl-5-(diphosphooxymethyl)pyrimidine</name>
        <dbReference type="ChEBI" id="CHEBI:57841"/>
    </ligand>
</feature>
<evidence type="ECO:0000313" key="13">
    <source>
        <dbReference type="EMBL" id="OGF66912.1"/>
    </source>
</evidence>
<dbReference type="InterPro" id="IPR013785">
    <property type="entry name" value="Aldolase_TIM"/>
</dbReference>
<dbReference type="UniPathway" id="UPA00060">
    <property type="reaction ID" value="UER00141"/>
</dbReference>
<keyword evidence="4 9" id="KW-0460">Magnesium</keyword>
<feature type="binding site" evidence="9">
    <location>
        <begin position="182"/>
        <end position="183"/>
    </location>
    <ligand>
        <name>2-[(2R,5Z)-2-carboxy-4-methylthiazol-5(2H)-ylidene]ethyl phosphate</name>
        <dbReference type="ChEBI" id="CHEBI:62899"/>
    </ligand>
</feature>
<comment type="function">
    <text evidence="9">Condenses 4-methyl-5-(beta-hydroxyethyl)thiazole monophosphate (THZ-P) and 2-methyl-4-amino-5-hydroxymethyl pyrimidine pyrophosphate (HMP-PP) to form thiamine monophosphate (TMP).</text>
</comment>
<evidence type="ECO:0000256" key="7">
    <source>
        <dbReference type="ARBA" id="ARBA00047851"/>
    </source>
</evidence>
<evidence type="ECO:0000256" key="5">
    <source>
        <dbReference type="ARBA" id="ARBA00022977"/>
    </source>
</evidence>
<comment type="cofactor">
    <cofactor evidence="9">
        <name>Mg(2+)</name>
        <dbReference type="ChEBI" id="CHEBI:18420"/>
    </cofactor>
    <text evidence="9">Binds 1 Mg(2+) ion per subunit.</text>
</comment>